<dbReference type="Gramene" id="TraesCS5A03G0536500.1">
    <property type="protein sequence ID" value="TraesCS5A03G0536500.1.CDS"/>
    <property type="gene ID" value="TraesCS5A03G0536500"/>
</dbReference>
<dbReference type="SMR" id="A0A3B6KJ32"/>
<dbReference type="PANTHER" id="PTHR46733">
    <property type="entry name" value="26.5 KDA HEAT SHOCK PROTEIN, MITOCHONDRIAL"/>
    <property type="match status" value="1"/>
</dbReference>
<dbReference type="OrthoDB" id="1431247at2759"/>
<evidence type="ECO:0000256" key="3">
    <source>
        <dbReference type="RuleBase" id="RU003616"/>
    </source>
</evidence>
<dbReference type="PANTHER" id="PTHR46733:SF5">
    <property type="entry name" value="HSP20_ALPHA CRYSTALLIN FAMILY PROTEIN, EXPRESSED"/>
    <property type="match status" value="1"/>
</dbReference>
<feature type="domain" description="SHSP" evidence="5">
    <location>
        <begin position="79"/>
        <end position="203"/>
    </location>
</feature>
<dbReference type="EnsemblPlants" id="TraesCS5A02G206900.1">
    <property type="protein sequence ID" value="TraesCS5A02G206900.1"/>
    <property type="gene ID" value="TraesCS5A02G206900"/>
</dbReference>
<dbReference type="InterPro" id="IPR002068">
    <property type="entry name" value="A-crystallin/Hsp20_dom"/>
</dbReference>
<feature type="region of interest" description="Disordered" evidence="4">
    <location>
        <begin position="1"/>
        <end position="30"/>
    </location>
</feature>
<dbReference type="AlphaFoldDB" id="A0A3B6KJ32"/>
<dbReference type="CDD" id="cd06464">
    <property type="entry name" value="ACD_sHsps-like"/>
    <property type="match status" value="1"/>
</dbReference>
<dbReference type="Gramene" id="TraesCS5A02G206900.1">
    <property type="protein sequence ID" value="TraesCS5A02G206900.1"/>
    <property type="gene ID" value="TraesCS5A02G206900"/>
</dbReference>
<proteinExistence type="inferred from homology"/>
<feature type="compositionally biased region" description="Low complexity" evidence="4">
    <location>
        <begin position="11"/>
        <end position="23"/>
    </location>
</feature>
<dbReference type="Pfam" id="PF00011">
    <property type="entry name" value="HSP20"/>
    <property type="match status" value="1"/>
</dbReference>
<organism evidence="6">
    <name type="scientific">Triticum aestivum</name>
    <name type="common">Wheat</name>
    <dbReference type="NCBI Taxonomy" id="4565"/>
    <lineage>
        <taxon>Eukaryota</taxon>
        <taxon>Viridiplantae</taxon>
        <taxon>Streptophyta</taxon>
        <taxon>Embryophyta</taxon>
        <taxon>Tracheophyta</taxon>
        <taxon>Spermatophyta</taxon>
        <taxon>Magnoliopsida</taxon>
        <taxon>Liliopsida</taxon>
        <taxon>Poales</taxon>
        <taxon>Poaceae</taxon>
        <taxon>BOP clade</taxon>
        <taxon>Pooideae</taxon>
        <taxon>Triticodae</taxon>
        <taxon>Triticeae</taxon>
        <taxon>Triticinae</taxon>
        <taxon>Triticum</taxon>
    </lineage>
</organism>
<evidence type="ECO:0000313" key="6">
    <source>
        <dbReference type="EnsemblPlants" id="TraesCS5A02G206900.1"/>
    </source>
</evidence>
<evidence type="ECO:0000313" key="7">
    <source>
        <dbReference type="Proteomes" id="UP000019116"/>
    </source>
</evidence>
<dbReference type="Gramene" id="TraesLAC5A03G02621410.1">
    <property type="protein sequence ID" value="TraesLAC5A03G02621410.1"/>
    <property type="gene ID" value="TraesLAC5A03G02621410"/>
</dbReference>
<dbReference type="Gramene" id="TraesNOR5A03G02689710.1">
    <property type="protein sequence ID" value="TraesNOR5A03G02689710.1"/>
    <property type="gene ID" value="TraesNOR5A03G02689710"/>
</dbReference>
<evidence type="ECO:0000256" key="4">
    <source>
        <dbReference type="SAM" id="MobiDB-lite"/>
    </source>
</evidence>
<dbReference type="GeneID" id="123107037"/>
<sequence>MSTVSSCSLLSGRPAAAPSRSSGNRFPPTTGKAAAVALPCFQRQSRPSSVCCASNPKGDQHVPKTDLPPFSISPVALLRPGSPQGERWQIKEGPEAVSMWFEVPGLSKEDLVVELDEDVLVIRKMKAKAETAAGTTDAGGSASSKDAAGAAAQDGDMYARLLVPAGYNKETAKAELASGVLKVTIDKVKELARRRISVDIDVK</sequence>
<evidence type="ECO:0000256" key="1">
    <source>
        <dbReference type="ARBA" id="ARBA00023016"/>
    </source>
</evidence>
<evidence type="ECO:0000256" key="2">
    <source>
        <dbReference type="PROSITE-ProRule" id="PRU00285"/>
    </source>
</evidence>
<comment type="similarity">
    <text evidence="2 3">Belongs to the small heat shock protein (HSP20) family.</text>
</comment>
<accession>A0A3B6KJ32</accession>
<dbReference type="InterPro" id="IPR008978">
    <property type="entry name" value="HSP20-like_chaperone"/>
</dbReference>
<dbReference type="STRING" id="4565.A0A3B6KJ32"/>
<name>A0A3B6KJ32_WHEAT</name>
<dbReference type="Gene3D" id="2.60.40.790">
    <property type="match status" value="1"/>
</dbReference>
<reference evidence="6" key="1">
    <citation type="submission" date="2018-08" db="EMBL/GenBank/DDBJ databases">
        <authorList>
            <person name="Rossello M."/>
        </authorList>
    </citation>
    <scope>NUCLEOTIDE SEQUENCE [LARGE SCALE GENOMIC DNA]</scope>
    <source>
        <strain evidence="6">cv. Chinese Spring</strain>
    </source>
</reference>
<dbReference type="RefSeq" id="XP_044384982.1">
    <property type="nucleotide sequence ID" value="XM_044529047.1"/>
</dbReference>
<keyword evidence="1" id="KW-0346">Stress response</keyword>
<dbReference type="InterPro" id="IPR044587">
    <property type="entry name" value="HSP21-like"/>
</dbReference>
<dbReference type="PROSITE" id="PS01031">
    <property type="entry name" value="SHSP"/>
    <property type="match status" value="1"/>
</dbReference>
<protein>
    <recommendedName>
        <fullName evidence="5">SHSP domain-containing protein</fullName>
    </recommendedName>
</protein>
<dbReference type="Proteomes" id="UP000019116">
    <property type="component" value="Chromosome 5A"/>
</dbReference>
<gene>
    <name evidence="6" type="primary">LOC123107037</name>
</gene>
<dbReference type="SUPFAM" id="SSF49764">
    <property type="entry name" value="HSP20-like chaperones"/>
    <property type="match status" value="1"/>
</dbReference>
<reference evidence="6" key="2">
    <citation type="submission" date="2018-10" db="UniProtKB">
        <authorList>
            <consortium name="EnsemblPlants"/>
        </authorList>
    </citation>
    <scope>IDENTIFICATION</scope>
</reference>
<dbReference type="GO" id="GO:0009408">
    <property type="term" value="P:response to heat"/>
    <property type="evidence" value="ECO:0007669"/>
    <property type="project" value="InterPro"/>
</dbReference>
<keyword evidence="7" id="KW-1185">Reference proteome</keyword>
<dbReference type="KEGG" id="taes:123107037"/>
<evidence type="ECO:0000259" key="5">
    <source>
        <dbReference type="PROSITE" id="PS01031"/>
    </source>
</evidence>